<dbReference type="EC" id="3.5.4.26" evidence="6"/>
<gene>
    <name evidence="14" type="primary">ribD</name>
    <name evidence="14" type="ORF">GOB93_00955</name>
</gene>
<dbReference type="GO" id="GO:0008703">
    <property type="term" value="F:5-amino-6-(5-phosphoribosylamino)uracil reductase activity"/>
    <property type="evidence" value="ECO:0007669"/>
    <property type="project" value="UniProtKB-EC"/>
</dbReference>
<comment type="similarity">
    <text evidence="4">In the N-terminal section; belongs to the cytidine and deoxycytidylate deaminase family.</text>
</comment>
<evidence type="ECO:0000256" key="5">
    <source>
        <dbReference type="ARBA" id="ARBA00007417"/>
    </source>
</evidence>
<dbReference type="Gene3D" id="3.40.140.10">
    <property type="entry name" value="Cytidine Deaminase, domain 2"/>
    <property type="match status" value="1"/>
</dbReference>
<evidence type="ECO:0000313" key="14">
    <source>
        <dbReference type="EMBL" id="NHN83211.1"/>
    </source>
</evidence>
<keyword evidence="11" id="KW-0862">Zinc</keyword>
<reference evidence="14 15" key="1">
    <citation type="journal article" date="2020" name="Int. J. Syst. Evol. Microbiol.">
        <title>Novel acetic acid bacteria from cider fermentations: Acetobacter conturbans sp. nov. and Acetobacter fallax sp. nov.</title>
        <authorList>
            <person name="Sombolestani A.S."/>
            <person name="Cleenwerck I."/>
            <person name="Cnockaert M."/>
            <person name="Borremans W."/>
            <person name="Wieme A.D."/>
            <person name="De Vuyst L."/>
            <person name="Vandamme P."/>
        </authorList>
    </citation>
    <scope>NUCLEOTIDE SEQUENCE [LARGE SCALE GENOMIC DNA]</scope>
    <source>
        <strain evidence="14 15">LMG 30640</strain>
    </source>
</reference>
<evidence type="ECO:0000256" key="10">
    <source>
        <dbReference type="ARBA" id="ARBA00022723"/>
    </source>
</evidence>
<dbReference type="InterPro" id="IPR024072">
    <property type="entry name" value="DHFR-like_dom_sf"/>
</dbReference>
<feature type="domain" description="CMP/dCMP-type deaminase" evidence="13">
    <location>
        <begin position="9"/>
        <end position="134"/>
    </location>
</feature>
<sequence length="353" mass="38146">MVESPYYNFIVEAFRAALAEACRFVGATAPNPPVGCALLDNRGNVLSVGAHQRAGKLHAEALALKQCAALGLTHLIDTAVVTLEPCNHTGRTPPCSEALLATPVKTVWIGCSDPNPDVAGGGAARLRSAGREVRWISEISGIRPEAMLIAEECCGLIAPFQKRSVLGEAWLTIKQAVDANGSMIPPPGQKTFTSSGALELAHQLRRSADAIVTAPGTILADLPRLDVRHIEDHAERRRLLLICSRSRNVPKDWLDGAHKRFDVLWCSKVEDAPRLLAENGAMWALVEAGPSLLSAIAERKLWDDWLRIEVNPDGSECVSVERRHKVTPMWLLPGLMTSAPSKAYVSNCVVGQV</sequence>
<dbReference type="InterPro" id="IPR004794">
    <property type="entry name" value="Eubact_RibD"/>
</dbReference>
<evidence type="ECO:0000256" key="8">
    <source>
        <dbReference type="ARBA" id="ARBA00019930"/>
    </source>
</evidence>
<comment type="function">
    <text evidence="1">Converts 2,5-diamino-6-(ribosylamino)-4(3h)-pyrimidinone 5'-phosphate into 5-amino-6-(ribosylamino)-2,4(1h,3h)-pyrimidinedione 5'-phosphate.</text>
</comment>
<keyword evidence="15" id="KW-1185">Reference proteome</keyword>
<comment type="pathway">
    <text evidence="2">Cofactor biosynthesis; riboflavin biosynthesis; 5-amino-6-(D-ribitylamino)uracil from GTP: step 2/4.</text>
</comment>
<evidence type="ECO:0000256" key="12">
    <source>
        <dbReference type="ARBA" id="ARBA00023268"/>
    </source>
</evidence>
<accession>A0ABX0JL49</accession>
<keyword evidence="14" id="KW-0378">Hydrolase</keyword>
<evidence type="ECO:0000256" key="9">
    <source>
        <dbReference type="ARBA" id="ARBA00022619"/>
    </source>
</evidence>
<dbReference type="InterPro" id="IPR016192">
    <property type="entry name" value="APOBEC/CMP_deaminase_Zn-bd"/>
</dbReference>
<keyword evidence="9" id="KW-0686">Riboflavin biosynthesis</keyword>
<protein>
    <recommendedName>
        <fullName evidence="8">Riboflavin biosynthesis protein RibD</fullName>
        <ecNumber evidence="7">1.1.1.193</ecNumber>
        <ecNumber evidence="6">3.5.4.26</ecNumber>
    </recommendedName>
</protein>
<dbReference type="SUPFAM" id="SSF53927">
    <property type="entry name" value="Cytidine deaminase-like"/>
    <property type="match status" value="1"/>
</dbReference>
<comment type="similarity">
    <text evidence="5">In the C-terminal section; belongs to the HTP reductase family.</text>
</comment>
<dbReference type="GO" id="GO:0008835">
    <property type="term" value="F:diaminohydroxyphosphoribosylaminopyrimidine deaminase activity"/>
    <property type="evidence" value="ECO:0007669"/>
    <property type="project" value="UniProtKB-EC"/>
</dbReference>
<dbReference type="Pfam" id="PF01872">
    <property type="entry name" value="RibD_C"/>
    <property type="match status" value="1"/>
</dbReference>
<dbReference type="InterPro" id="IPR002125">
    <property type="entry name" value="CMP_dCMP_dom"/>
</dbReference>
<dbReference type="CDD" id="cd01284">
    <property type="entry name" value="Riboflavin_deaminase-reductase"/>
    <property type="match status" value="1"/>
</dbReference>
<comment type="caution">
    <text evidence="14">The sequence shown here is derived from an EMBL/GenBank/DDBJ whole genome shotgun (WGS) entry which is preliminary data.</text>
</comment>
<dbReference type="SUPFAM" id="SSF53597">
    <property type="entry name" value="Dihydrofolate reductase-like"/>
    <property type="match status" value="1"/>
</dbReference>
<keyword evidence="12" id="KW-0511">Multifunctional enzyme</keyword>
<dbReference type="PROSITE" id="PS00903">
    <property type="entry name" value="CYT_DCMP_DEAMINASES_1"/>
    <property type="match status" value="1"/>
</dbReference>
<evidence type="ECO:0000256" key="7">
    <source>
        <dbReference type="ARBA" id="ARBA00013173"/>
    </source>
</evidence>
<proteinExistence type="inferred from homology"/>
<dbReference type="Proteomes" id="UP000635278">
    <property type="component" value="Unassembled WGS sequence"/>
</dbReference>
<dbReference type="PROSITE" id="PS51747">
    <property type="entry name" value="CYT_DCMP_DEAMINASES_2"/>
    <property type="match status" value="1"/>
</dbReference>
<evidence type="ECO:0000256" key="6">
    <source>
        <dbReference type="ARBA" id="ARBA00012766"/>
    </source>
</evidence>
<evidence type="ECO:0000259" key="13">
    <source>
        <dbReference type="PROSITE" id="PS51747"/>
    </source>
</evidence>
<evidence type="ECO:0000256" key="2">
    <source>
        <dbReference type="ARBA" id="ARBA00004882"/>
    </source>
</evidence>
<dbReference type="RefSeq" id="WP_173581738.1">
    <property type="nucleotide sequence ID" value="NZ_WOTB01000001.1"/>
</dbReference>
<comment type="pathway">
    <text evidence="3">Cofactor biosynthesis; riboflavin biosynthesis; 5-amino-6-(D-ribitylamino)uracil from GTP: step 3/4.</text>
</comment>
<evidence type="ECO:0000256" key="1">
    <source>
        <dbReference type="ARBA" id="ARBA00002151"/>
    </source>
</evidence>
<name>A0ABX0JL49_9PROT</name>
<dbReference type="Gene3D" id="3.40.430.10">
    <property type="entry name" value="Dihydrofolate Reductase, subunit A"/>
    <property type="match status" value="1"/>
</dbReference>
<evidence type="ECO:0000256" key="11">
    <source>
        <dbReference type="ARBA" id="ARBA00022833"/>
    </source>
</evidence>
<dbReference type="Pfam" id="PF00383">
    <property type="entry name" value="dCMP_cyt_deam_1"/>
    <property type="match status" value="1"/>
</dbReference>
<evidence type="ECO:0000256" key="3">
    <source>
        <dbReference type="ARBA" id="ARBA00004910"/>
    </source>
</evidence>
<dbReference type="PANTHER" id="PTHR11079">
    <property type="entry name" value="CYTOSINE DEAMINASE FAMILY MEMBER"/>
    <property type="match status" value="1"/>
</dbReference>
<dbReference type="PANTHER" id="PTHR11079:SF162">
    <property type="entry name" value="RIBOFLAVIN BIOSYNTHESIS PROTEIN PYRD, CHLOROPLASTIC"/>
    <property type="match status" value="1"/>
</dbReference>
<dbReference type="InterPro" id="IPR002734">
    <property type="entry name" value="RibDG_C"/>
</dbReference>
<evidence type="ECO:0000313" key="15">
    <source>
        <dbReference type="Proteomes" id="UP000635278"/>
    </source>
</evidence>
<dbReference type="NCBIfam" id="TIGR00326">
    <property type="entry name" value="eubact_ribD"/>
    <property type="match status" value="1"/>
</dbReference>
<keyword evidence="14" id="KW-0560">Oxidoreductase</keyword>
<keyword evidence="10" id="KW-0479">Metal-binding</keyword>
<evidence type="ECO:0000256" key="4">
    <source>
        <dbReference type="ARBA" id="ARBA00005259"/>
    </source>
</evidence>
<dbReference type="EMBL" id="WOTB01000001">
    <property type="protein sequence ID" value="NHN83211.1"/>
    <property type="molecule type" value="Genomic_DNA"/>
</dbReference>
<organism evidence="14 15">
    <name type="scientific">Acetobacter musti</name>
    <dbReference type="NCBI Taxonomy" id="864732"/>
    <lineage>
        <taxon>Bacteria</taxon>
        <taxon>Pseudomonadati</taxon>
        <taxon>Pseudomonadota</taxon>
        <taxon>Alphaproteobacteria</taxon>
        <taxon>Acetobacterales</taxon>
        <taxon>Acetobacteraceae</taxon>
        <taxon>Acetobacter</taxon>
    </lineage>
</organism>
<dbReference type="InterPro" id="IPR016193">
    <property type="entry name" value="Cytidine_deaminase-like"/>
</dbReference>
<dbReference type="EC" id="1.1.1.193" evidence="7"/>